<reference evidence="10 11" key="1">
    <citation type="journal article" date="2015" name="Genome Biol. Evol.">
        <title>Phylogenomic analyses indicate that early fungi evolved digesting cell walls of algal ancestors of land plants.</title>
        <authorList>
            <person name="Chang Y."/>
            <person name="Wang S."/>
            <person name="Sekimoto S."/>
            <person name="Aerts A.L."/>
            <person name="Choi C."/>
            <person name="Clum A."/>
            <person name="LaButti K.M."/>
            <person name="Lindquist E.A."/>
            <person name="Yee Ngan C."/>
            <person name="Ohm R.A."/>
            <person name="Salamov A.A."/>
            <person name="Grigoriev I.V."/>
            <person name="Spatafora J.W."/>
            <person name="Berbee M.L."/>
        </authorList>
    </citation>
    <scope>NUCLEOTIDE SEQUENCE [LARGE SCALE GENOMIC DNA]</scope>
    <source>
        <strain evidence="10 11">NRRL 1564</strain>
    </source>
</reference>
<dbReference type="CDD" id="cd14003">
    <property type="entry name" value="STKc_AMPK-like"/>
    <property type="match status" value="1"/>
</dbReference>
<dbReference type="InterPro" id="IPR008271">
    <property type="entry name" value="Ser/Thr_kinase_AS"/>
</dbReference>
<keyword evidence="4 7" id="KW-0547">Nucleotide-binding</keyword>
<proteinExistence type="inferred from homology"/>
<dbReference type="FunFam" id="1.10.510.10:FF:000571">
    <property type="entry name" value="Maternal embryonic leucine zipper kinase"/>
    <property type="match status" value="1"/>
</dbReference>
<protein>
    <submittedName>
        <fullName evidence="10">Kinase-like protein</fullName>
    </submittedName>
</protein>
<gene>
    <name evidence="10" type="ORF">COEREDRAFT_26219</name>
</gene>
<dbReference type="PANTHER" id="PTHR24346:SF82">
    <property type="entry name" value="KP78A-RELATED"/>
    <property type="match status" value="1"/>
</dbReference>
<evidence type="ECO:0000256" key="1">
    <source>
        <dbReference type="ARBA" id="ARBA00010791"/>
    </source>
</evidence>
<dbReference type="PROSITE" id="PS50011">
    <property type="entry name" value="PROTEIN_KINASE_DOM"/>
    <property type="match status" value="1"/>
</dbReference>
<organism evidence="10 11">
    <name type="scientific">Coemansia reversa (strain ATCC 12441 / NRRL 1564)</name>
    <dbReference type="NCBI Taxonomy" id="763665"/>
    <lineage>
        <taxon>Eukaryota</taxon>
        <taxon>Fungi</taxon>
        <taxon>Fungi incertae sedis</taxon>
        <taxon>Zoopagomycota</taxon>
        <taxon>Kickxellomycotina</taxon>
        <taxon>Kickxellomycetes</taxon>
        <taxon>Kickxellales</taxon>
        <taxon>Kickxellaceae</taxon>
        <taxon>Coemansia</taxon>
    </lineage>
</organism>
<dbReference type="AlphaFoldDB" id="A0A2G5BGN9"/>
<dbReference type="PIRSF" id="PIRSF000654">
    <property type="entry name" value="Integrin-linked_kinase"/>
    <property type="match status" value="1"/>
</dbReference>
<keyword evidence="5 10" id="KW-0418">Kinase</keyword>
<evidence type="ECO:0000256" key="6">
    <source>
        <dbReference type="ARBA" id="ARBA00022840"/>
    </source>
</evidence>
<evidence type="ECO:0000313" key="10">
    <source>
        <dbReference type="EMBL" id="PIA18175.1"/>
    </source>
</evidence>
<dbReference type="GO" id="GO:0004674">
    <property type="term" value="F:protein serine/threonine kinase activity"/>
    <property type="evidence" value="ECO:0007669"/>
    <property type="project" value="UniProtKB-KW"/>
</dbReference>
<feature type="domain" description="Protein kinase" evidence="9">
    <location>
        <begin position="4"/>
        <end position="259"/>
    </location>
</feature>
<feature type="binding site" evidence="7">
    <location>
        <position position="33"/>
    </location>
    <ligand>
        <name>ATP</name>
        <dbReference type="ChEBI" id="CHEBI:30616"/>
    </ligand>
</feature>
<evidence type="ECO:0000256" key="2">
    <source>
        <dbReference type="ARBA" id="ARBA00022527"/>
    </source>
</evidence>
<dbReference type="PROSITE" id="PS00107">
    <property type="entry name" value="PROTEIN_KINASE_ATP"/>
    <property type="match status" value="1"/>
</dbReference>
<dbReference type="InterPro" id="IPR017441">
    <property type="entry name" value="Protein_kinase_ATP_BS"/>
</dbReference>
<dbReference type="GO" id="GO:0035556">
    <property type="term" value="P:intracellular signal transduction"/>
    <property type="evidence" value="ECO:0007669"/>
    <property type="project" value="TreeGrafter"/>
</dbReference>
<name>A0A2G5BGN9_COERN</name>
<evidence type="ECO:0000256" key="4">
    <source>
        <dbReference type="ARBA" id="ARBA00022741"/>
    </source>
</evidence>
<keyword evidence="3" id="KW-0808">Transferase</keyword>
<keyword evidence="6 7" id="KW-0067">ATP-binding</keyword>
<evidence type="ECO:0000256" key="8">
    <source>
        <dbReference type="RuleBase" id="RU000304"/>
    </source>
</evidence>
<dbReference type="SUPFAM" id="SSF56112">
    <property type="entry name" value="Protein kinase-like (PK-like)"/>
    <property type="match status" value="1"/>
</dbReference>
<dbReference type="GO" id="GO:0005524">
    <property type="term" value="F:ATP binding"/>
    <property type="evidence" value="ECO:0007669"/>
    <property type="project" value="UniProtKB-UniRule"/>
</dbReference>
<dbReference type="InterPro" id="IPR011009">
    <property type="entry name" value="Kinase-like_dom_sf"/>
</dbReference>
<evidence type="ECO:0000256" key="7">
    <source>
        <dbReference type="PROSITE-ProRule" id="PRU10141"/>
    </source>
</evidence>
<comment type="similarity">
    <text evidence="1">Belongs to the protein kinase superfamily. CAMK Ser/Thr protein kinase family. NIM1 subfamily.</text>
</comment>
<accession>A0A2G5BGN9</accession>
<dbReference type="SMART" id="SM00220">
    <property type="entry name" value="S_TKc"/>
    <property type="match status" value="1"/>
</dbReference>
<keyword evidence="11" id="KW-1185">Reference proteome</keyword>
<dbReference type="EMBL" id="KZ303491">
    <property type="protein sequence ID" value="PIA18175.1"/>
    <property type="molecule type" value="Genomic_DNA"/>
</dbReference>
<evidence type="ECO:0000313" key="11">
    <source>
        <dbReference type="Proteomes" id="UP000242474"/>
    </source>
</evidence>
<feature type="non-terminal residue" evidence="10">
    <location>
        <position position="1"/>
    </location>
</feature>
<dbReference type="Pfam" id="PF00069">
    <property type="entry name" value="Pkinase"/>
    <property type="match status" value="1"/>
</dbReference>
<keyword evidence="2 8" id="KW-0723">Serine/threonine-protein kinase</keyword>
<dbReference type="Gene3D" id="1.10.510.10">
    <property type="entry name" value="Transferase(Phosphotransferase) domain 1"/>
    <property type="match status" value="1"/>
</dbReference>
<dbReference type="PANTHER" id="PTHR24346">
    <property type="entry name" value="MAP/MICROTUBULE AFFINITY-REGULATING KINASE"/>
    <property type="match status" value="1"/>
</dbReference>
<dbReference type="OrthoDB" id="193931at2759"/>
<dbReference type="GO" id="GO:0005737">
    <property type="term" value="C:cytoplasm"/>
    <property type="evidence" value="ECO:0007669"/>
    <property type="project" value="TreeGrafter"/>
</dbReference>
<dbReference type="PROSITE" id="PS00108">
    <property type="entry name" value="PROTEIN_KINASE_ST"/>
    <property type="match status" value="1"/>
</dbReference>
<dbReference type="STRING" id="763665.A0A2G5BGN9"/>
<sequence>IDNFNIKRKLGSGTYGSVFKAKHISTNRKVALKFVKYNQSATKSARKHNERIEREIKLQSLLHHPNIARLYDVIQLPDQAGMVLEYVKGCDLLEYVSNYGRLREDEACRIFRQIVSAVDYMHQNCIVHRDLKLGNIMLDRSGQVRIIDFGFADTFEWGKQHNTFCGSPSYASPEIVCSVKYTGPEIDIWSMGVVLYYMLTGLLPFDGKSRDVVYAKIISGVFPMPTFVSAEAQHLLLQMLAVNPNLRIPMAGIIEHPWTNK</sequence>
<evidence type="ECO:0000256" key="3">
    <source>
        <dbReference type="ARBA" id="ARBA00022679"/>
    </source>
</evidence>
<dbReference type="FunFam" id="3.30.200.20:FF:000042">
    <property type="entry name" value="Aurora kinase A"/>
    <property type="match status" value="1"/>
</dbReference>
<evidence type="ECO:0000256" key="5">
    <source>
        <dbReference type="ARBA" id="ARBA00022777"/>
    </source>
</evidence>
<feature type="non-terminal residue" evidence="10">
    <location>
        <position position="261"/>
    </location>
</feature>
<evidence type="ECO:0000259" key="9">
    <source>
        <dbReference type="PROSITE" id="PS50011"/>
    </source>
</evidence>
<dbReference type="Proteomes" id="UP000242474">
    <property type="component" value="Unassembled WGS sequence"/>
</dbReference>
<dbReference type="InterPro" id="IPR000719">
    <property type="entry name" value="Prot_kinase_dom"/>
</dbReference>